<name>A0ABU6V688_9FABA</name>
<proteinExistence type="predicted"/>
<reference evidence="2 3" key="1">
    <citation type="journal article" date="2023" name="Plants (Basel)">
        <title>Bridging the Gap: Combining Genomics and Transcriptomics Approaches to Understand Stylosanthes scabra, an Orphan Legume from the Brazilian Caatinga.</title>
        <authorList>
            <person name="Ferreira-Neto J.R.C."/>
            <person name="da Silva M.D."/>
            <person name="Binneck E."/>
            <person name="de Melo N.F."/>
            <person name="da Silva R.H."/>
            <person name="de Melo A.L.T.M."/>
            <person name="Pandolfi V."/>
            <person name="Bustamante F.O."/>
            <person name="Brasileiro-Vidal A.C."/>
            <person name="Benko-Iseppon A.M."/>
        </authorList>
    </citation>
    <scope>NUCLEOTIDE SEQUENCE [LARGE SCALE GENOMIC DNA]</scope>
    <source>
        <tissue evidence="2">Leaves</tissue>
    </source>
</reference>
<sequence length="257" mass="28529">MSEVMESAETLSKTADKGKEAISGDEPMCGNCSGFNGAAPTNMTGAWENDSDIIMLVATFDVDSGKATQTPSSKPTPLDVTGLAPVGNPIRSSLGVRGRVTEPFAFIISTCREDEEGRQDAVTSPRLILFAKVFWFRYYIVPSGELLNHAIVMAYRTSWTQSQCQERTVWSFPLHFSEFVHNPDVDDSQLIDFFRRDWFPHPNALKYVRPISFSYDNVLLEIGIPCLLSTSLQQIYVQMKDSLMGKSEDVCSEGSGE</sequence>
<feature type="region of interest" description="Disordered" evidence="1">
    <location>
        <begin position="1"/>
        <end position="28"/>
    </location>
</feature>
<protein>
    <recommendedName>
        <fullName evidence="4">Aminotransferase-like plant mobile domain-containing protein</fullName>
    </recommendedName>
</protein>
<evidence type="ECO:0000313" key="2">
    <source>
        <dbReference type="EMBL" id="MED6167878.1"/>
    </source>
</evidence>
<gene>
    <name evidence="2" type="ORF">PIB30_006849</name>
</gene>
<keyword evidence="3" id="KW-1185">Reference proteome</keyword>
<organism evidence="2 3">
    <name type="scientific">Stylosanthes scabra</name>
    <dbReference type="NCBI Taxonomy" id="79078"/>
    <lineage>
        <taxon>Eukaryota</taxon>
        <taxon>Viridiplantae</taxon>
        <taxon>Streptophyta</taxon>
        <taxon>Embryophyta</taxon>
        <taxon>Tracheophyta</taxon>
        <taxon>Spermatophyta</taxon>
        <taxon>Magnoliopsida</taxon>
        <taxon>eudicotyledons</taxon>
        <taxon>Gunneridae</taxon>
        <taxon>Pentapetalae</taxon>
        <taxon>rosids</taxon>
        <taxon>fabids</taxon>
        <taxon>Fabales</taxon>
        <taxon>Fabaceae</taxon>
        <taxon>Papilionoideae</taxon>
        <taxon>50 kb inversion clade</taxon>
        <taxon>dalbergioids sensu lato</taxon>
        <taxon>Dalbergieae</taxon>
        <taxon>Pterocarpus clade</taxon>
        <taxon>Stylosanthes</taxon>
    </lineage>
</organism>
<evidence type="ECO:0000313" key="3">
    <source>
        <dbReference type="Proteomes" id="UP001341840"/>
    </source>
</evidence>
<accession>A0ABU6V688</accession>
<comment type="caution">
    <text evidence="2">The sequence shown here is derived from an EMBL/GenBank/DDBJ whole genome shotgun (WGS) entry which is preliminary data.</text>
</comment>
<evidence type="ECO:0000256" key="1">
    <source>
        <dbReference type="SAM" id="MobiDB-lite"/>
    </source>
</evidence>
<dbReference type="EMBL" id="JASCZI010151049">
    <property type="protein sequence ID" value="MED6167878.1"/>
    <property type="molecule type" value="Genomic_DNA"/>
</dbReference>
<dbReference type="Proteomes" id="UP001341840">
    <property type="component" value="Unassembled WGS sequence"/>
</dbReference>
<evidence type="ECO:0008006" key="4">
    <source>
        <dbReference type="Google" id="ProtNLM"/>
    </source>
</evidence>